<dbReference type="EMBL" id="JAAPAO010000497">
    <property type="protein sequence ID" value="KAF4658353.1"/>
    <property type="molecule type" value="Genomic_DNA"/>
</dbReference>
<reference evidence="1 2" key="1">
    <citation type="submission" date="2020-04" db="EMBL/GenBank/DDBJ databases">
        <title>Perkinsus chesapeaki whole genome sequence.</title>
        <authorList>
            <person name="Bogema D.R."/>
        </authorList>
    </citation>
    <scope>NUCLEOTIDE SEQUENCE [LARGE SCALE GENOMIC DNA]</scope>
    <source>
        <strain evidence="1">ATCC PRA-425</strain>
    </source>
</reference>
<comment type="caution">
    <text evidence="1">The sequence shown here is derived from an EMBL/GenBank/DDBJ whole genome shotgun (WGS) entry which is preliminary data.</text>
</comment>
<proteinExistence type="predicted"/>
<protein>
    <submittedName>
        <fullName evidence="1">Uncharacterized protein</fullName>
    </submittedName>
</protein>
<dbReference type="AlphaFoldDB" id="A0A7J6LGR5"/>
<evidence type="ECO:0000313" key="2">
    <source>
        <dbReference type="Proteomes" id="UP000591131"/>
    </source>
</evidence>
<accession>A0A7J6LGR5</accession>
<name>A0A7J6LGR5_PERCH</name>
<gene>
    <name evidence="1" type="ORF">FOL47_008008</name>
</gene>
<keyword evidence="2" id="KW-1185">Reference proteome</keyword>
<organism evidence="1 2">
    <name type="scientific">Perkinsus chesapeaki</name>
    <name type="common">Clam parasite</name>
    <name type="synonym">Perkinsus andrewsi</name>
    <dbReference type="NCBI Taxonomy" id="330153"/>
    <lineage>
        <taxon>Eukaryota</taxon>
        <taxon>Sar</taxon>
        <taxon>Alveolata</taxon>
        <taxon>Perkinsozoa</taxon>
        <taxon>Perkinsea</taxon>
        <taxon>Perkinsida</taxon>
        <taxon>Perkinsidae</taxon>
        <taxon>Perkinsus</taxon>
    </lineage>
</organism>
<evidence type="ECO:0000313" key="1">
    <source>
        <dbReference type="EMBL" id="KAF4658353.1"/>
    </source>
</evidence>
<sequence length="197" mass="21634">MSSGAHSQAHQSHLGSESKALVNYFNAGVQMMPDSSTTSSDKRLEFMRPYLASWYAKDPYDGAAYLLVSTLPAKSWAVPILTELAYDRLCNCSEANKSRGSPQRHSPSEIKKLTSCMIRAGFTNFVKGSEGLPQVGEIIALTISKSIQERTSRSIQEYSVFKDVAERILLALALCSKIAKSTSLKGKDCDEASHLKY</sequence>
<dbReference type="Proteomes" id="UP000591131">
    <property type="component" value="Unassembled WGS sequence"/>
</dbReference>